<reference evidence="1" key="1">
    <citation type="submission" date="2021-02" db="EMBL/GenBank/DDBJ databases">
        <authorList>
            <person name="Nowell W R."/>
        </authorList>
    </citation>
    <scope>NUCLEOTIDE SEQUENCE</scope>
</reference>
<evidence type="ECO:0000313" key="1">
    <source>
        <dbReference type="EMBL" id="CAF1689995.1"/>
    </source>
</evidence>
<name>A0A816HLL6_ADIRI</name>
<feature type="non-terminal residue" evidence="1">
    <location>
        <position position="1"/>
    </location>
</feature>
<protein>
    <submittedName>
        <fullName evidence="1">Uncharacterized protein</fullName>
    </submittedName>
</protein>
<organism evidence="1 2">
    <name type="scientific">Adineta ricciae</name>
    <name type="common">Rotifer</name>
    <dbReference type="NCBI Taxonomy" id="249248"/>
    <lineage>
        <taxon>Eukaryota</taxon>
        <taxon>Metazoa</taxon>
        <taxon>Spiralia</taxon>
        <taxon>Gnathifera</taxon>
        <taxon>Rotifera</taxon>
        <taxon>Eurotatoria</taxon>
        <taxon>Bdelloidea</taxon>
        <taxon>Adinetida</taxon>
        <taxon>Adinetidae</taxon>
        <taxon>Adineta</taxon>
    </lineage>
</organism>
<dbReference type="Proteomes" id="UP000663828">
    <property type="component" value="Unassembled WGS sequence"/>
</dbReference>
<evidence type="ECO:0000313" key="2">
    <source>
        <dbReference type="Proteomes" id="UP000663828"/>
    </source>
</evidence>
<dbReference type="AlphaFoldDB" id="A0A816HLL6"/>
<dbReference type="EMBL" id="CAJNOR010019848">
    <property type="protein sequence ID" value="CAF1689995.1"/>
    <property type="molecule type" value="Genomic_DNA"/>
</dbReference>
<gene>
    <name evidence="1" type="ORF">XAT740_LOCUS63544</name>
</gene>
<sequence>SKQEITAENVLSCAFDTTLNIVDPKTAKALRTARIVIDQVQNHDVQGAVHSIASEFFPEYATRIDTAMEITSSIADTLSRTNDPLQVLDSLMNNEKLKSHLPSEIQNVYDIAHELRNIIDSKDIAKEELTKRALQLGASFLPPEHAKKVNDVVKLIDAVRSDDPQKILDQSLNVAASYLPPEINNHIQ</sequence>
<feature type="non-terminal residue" evidence="1">
    <location>
        <position position="188"/>
    </location>
</feature>
<proteinExistence type="predicted"/>
<comment type="caution">
    <text evidence="1">The sequence shown here is derived from an EMBL/GenBank/DDBJ whole genome shotgun (WGS) entry which is preliminary data.</text>
</comment>
<keyword evidence="2" id="KW-1185">Reference proteome</keyword>
<accession>A0A816HLL6</accession>